<dbReference type="RefSeq" id="WP_207290890.1">
    <property type="nucleotide sequence ID" value="NZ_CP071462.1"/>
</dbReference>
<dbReference type="Pfam" id="PF12840">
    <property type="entry name" value="HTH_20"/>
    <property type="match status" value="1"/>
</dbReference>
<dbReference type="InterPro" id="IPR036390">
    <property type="entry name" value="WH_DNA-bd_sf"/>
</dbReference>
<keyword evidence="1" id="KW-0805">Transcription regulation</keyword>
<dbReference type="InterPro" id="IPR036388">
    <property type="entry name" value="WH-like_DNA-bd_sf"/>
</dbReference>
<dbReference type="PROSITE" id="PS50987">
    <property type="entry name" value="HTH_ARSR_2"/>
    <property type="match status" value="1"/>
</dbReference>
<dbReference type="EMBL" id="CP071462">
    <property type="protein sequence ID" value="QSX01176.1"/>
    <property type="molecule type" value="Genomic_DNA"/>
</dbReference>
<evidence type="ECO:0000256" key="1">
    <source>
        <dbReference type="ARBA" id="ARBA00023015"/>
    </source>
</evidence>
<dbReference type="PANTHER" id="PTHR33154:SF33">
    <property type="entry name" value="TRANSCRIPTIONAL REPRESSOR SDPR"/>
    <property type="match status" value="1"/>
</dbReference>
<dbReference type="PANTHER" id="PTHR33154">
    <property type="entry name" value="TRANSCRIPTIONAL REGULATOR, ARSR FAMILY"/>
    <property type="match status" value="1"/>
</dbReference>
<evidence type="ECO:0000313" key="5">
    <source>
        <dbReference type="EMBL" id="QSX01176.1"/>
    </source>
</evidence>
<dbReference type="GeneID" id="63187769"/>
<keyword evidence="3" id="KW-0804">Transcription</keyword>
<accession>A0A8A2VKY8</accession>
<proteinExistence type="predicted"/>
<evidence type="ECO:0000259" key="4">
    <source>
        <dbReference type="PROSITE" id="PS50987"/>
    </source>
</evidence>
<dbReference type="CDD" id="cd00090">
    <property type="entry name" value="HTH_ARSR"/>
    <property type="match status" value="1"/>
</dbReference>
<evidence type="ECO:0000256" key="3">
    <source>
        <dbReference type="ARBA" id="ARBA00023163"/>
    </source>
</evidence>
<dbReference type="Proteomes" id="UP000663203">
    <property type="component" value="Chromosome"/>
</dbReference>
<dbReference type="GO" id="GO:0003677">
    <property type="term" value="F:DNA binding"/>
    <property type="evidence" value="ECO:0007669"/>
    <property type="project" value="UniProtKB-KW"/>
</dbReference>
<dbReference type="InterPro" id="IPR001845">
    <property type="entry name" value="HTH_ArsR_DNA-bd_dom"/>
</dbReference>
<organism evidence="5 6">
    <name type="scientific">Haloterrigena alkaliphila</name>
    <dbReference type="NCBI Taxonomy" id="2816475"/>
    <lineage>
        <taxon>Archaea</taxon>
        <taxon>Methanobacteriati</taxon>
        <taxon>Methanobacteriota</taxon>
        <taxon>Stenosarchaea group</taxon>
        <taxon>Halobacteria</taxon>
        <taxon>Halobacteriales</taxon>
        <taxon>Natrialbaceae</taxon>
        <taxon>Haloterrigena</taxon>
    </lineage>
</organism>
<dbReference type="InterPro" id="IPR011991">
    <property type="entry name" value="ArsR-like_HTH"/>
</dbReference>
<dbReference type="KEGG" id="hakz:J0X25_10650"/>
<protein>
    <submittedName>
        <fullName evidence="5">Helix-turn-helix transcriptional regulator</fullName>
    </submittedName>
</protein>
<sequence>MGTKTTRIGDDAPEDPEDLLPERSVLSLEEYLDMQAAIANRTRFEIVYRLSHADELTPTELDAVMDVDDSTLHYHLNELRDVGLVEKRVRTERDRDGLYTYYRSTVLGDVILEHGLEELIRRERDFREAYDSSRDGD</sequence>
<feature type="domain" description="HTH arsR-type" evidence="4">
    <location>
        <begin position="23"/>
        <end position="118"/>
    </location>
</feature>
<gene>
    <name evidence="5" type="ORF">J0X25_10650</name>
</gene>
<reference evidence="5 6" key="1">
    <citation type="submission" date="2021-03" db="EMBL/GenBank/DDBJ databases">
        <title>Haloterrigena longa sp. nov. and Haloterrigena limicola sp. nov., extremely halophilic archaea isolated from a salt lake.</title>
        <authorList>
            <person name="Henglin C."/>
        </authorList>
    </citation>
    <scope>NUCLEOTIDE SEQUENCE [LARGE SCALE GENOMIC DNA]</scope>
    <source>
        <strain evidence="5 6">KZCA68</strain>
    </source>
</reference>
<dbReference type="SUPFAM" id="SSF46785">
    <property type="entry name" value="Winged helix' DNA-binding domain"/>
    <property type="match status" value="1"/>
</dbReference>
<evidence type="ECO:0000256" key="2">
    <source>
        <dbReference type="ARBA" id="ARBA00023125"/>
    </source>
</evidence>
<keyword evidence="2" id="KW-0238">DNA-binding</keyword>
<dbReference type="InterPro" id="IPR051081">
    <property type="entry name" value="HTH_MetalResp_TranReg"/>
</dbReference>
<name>A0A8A2VKY8_9EURY</name>
<dbReference type="GO" id="GO:0003700">
    <property type="term" value="F:DNA-binding transcription factor activity"/>
    <property type="evidence" value="ECO:0007669"/>
    <property type="project" value="InterPro"/>
</dbReference>
<keyword evidence="6" id="KW-1185">Reference proteome</keyword>
<evidence type="ECO:0000313" key="6">
    <source>
        <dbReference type="Proteomes" id="UP000663203"/>
    </source>
</evidence>
<dbReference type="AlphaFoldDB" id="A0A8A2VKY8"/>
<dbReference type="Gene3D" id="1.10.10.10">
    <property type="entry name" value="Winged helix-like DNA-binding domain superfamily/Winged helix DNA-binding domain"/>
    <property type="match status" value="1"/>
</dbReference>
<dbReference type="SMART" id="SM00418">
    <property type="entry name" value="HTH_ARSR"/>
    <property type="match status" value="1"/>
</dbReference>